<dbReference type="EMBL" id="CM045766">
    <property type="protein sequence ID" value="KAI8002314.1"/>
    <property type="molecule type" value="Genomic_DNA"/>
</dbReference>
<accession>A0ACC0GN60</accession>
<organism evidence="1 2">
    <name type="scientific">Camellia lanceoleosa</name>
    <dbReference type="NCBI Taxonomy" id="1840588"/>
    <lineage>
        <taxon>Eukaryota</taxon>
        <taxon>Viridiplantae</taxon>
        <taxon>Streptophyta</taxon>
        <taxon>Embryophyta</taxon>
        <taxon>Tracheophyta</taxon>
        <taxon>Spermatophyta</taxon>
        <taxon>Magnoliopsida</taxon>
        <taxon>eudicotyledons</taxon>
        <taxon>Gunneridae</taxon>
        <taxon>Pentapetalae</taxon>
        <taxon>asterids</taxon>
        <taxon>Ericales</taxon>
        <taxon>Theaceae</taxon>
        <taxon>Camellia</taxon>
    </lineage>
</organism>
<keyword evidence="2" id="KW-1185">Reference proteome</keyword>
<protein>
    <submittedName>
        <fullName evidence="1">Uncharacterized protein</fullName>
    </submittedName>
</protein>
<reference evidence="1 2" key="1">
    <citation type="journal article" date="2022" name="Plant J.">
        <title>Chromosome-level genome of Camellia lanceoleosa provides a valuable resource for understanding genome evolution and self-incompatibility.</title>
        <authorList>
            <person name="Gong W."/>
            <person name="Xiao S."/>
            <person name="Wang L."/>
            <person name="Liao Z."/>
            <person name="Chang Y."/>
            <person name="Mo W."/>
            <person name="Hu G."/>
            <person name="Li W."/>
            <person name="Zhao G."/>
            <person name="Zhu H."/>
            <person name="Hu X."/>
            <person name="Ji K."/>
            <person name="Xiang X."/>
            <person name="Song Q."/>
            <person name="Yuan D."/>
            <person name="Jin S."/>
            <person name="Zhang L."/>
        </authorList>
    </citation>
    <scope>NUCLEOTIDE SEQUENCE [LARGE SCALE GENOMIC DNA]</scope>
    <source>
        <strain evidence="1">SQ_2022a</strain>
    </source>
</reference>
<name>A0ACC0GN60_9ERIC</name>
<gene>
    <name evidence="1" type="ORF">LOK49_LG08G00242</name>
</gene>
<evidence type="ECO:0000313" key="1">
    <source>
        <dbReference type="EMBL" id="KAI8002314.1"/>
    </source>
</evidence>
<comment type="caution">
    <text evidence="1">The sequence shown here is derived from an EMBL/GenBank/DDBJ whole genome shotgun (WGS) entry which is preliminary data.</text>
</comment>
<proteinExistence type="predicted"/>
<dbReference type="Proteomes" id="UP001060215">
    <property type="component" value="Chromosome 9"/>
</dbReference>
<sequence length="148" mass="16336">MVSRVGLKANWRGVGHGVVGGEKLENGQNVDHSMLGSVREWGYCRSSVSVVLNGVGQWRRRRAAACSGVQQRQHLSQSLISLSLSCAHSVSIASLSLTQWRRASGWHRATASRGSGNSIPLHRHHLQVLLPVYPWAFSFDPDKWNDIS</sequence>
<evidence type="ECO:0000313" key="2">
    <source>
        <dbReference type="Proteomes" id="UP001060215"/>
    </source>
</evidence>